<organism evidence="1 2">
    <name type="scientific">Alternaria panax</name>
    <dbReference type="NCBI Taxonomy" id="48097"/>
    <lineage>
        <taxon>Eukaryota</taxon>
        <taxon>Fungi</taxon>
        <taxon>Dikarya</taxon>
        <taxon>Ascomycota</taxon>
        <taxon>Pezizomycotina</taxon>
        <taxon>Dothideomycetes</taxon>
        <taxon>Pleosporomycetidae</taxon>
        <taxon>Pleosporales</taxon>
        <taxon>Pleosporineae</taxon>
        <taxon>Pleosporaceae</taxon>
        <taxon>Alternaria</taxon>
        <taxon>Alternaria sect. Panax</taxon>
    </lineage>
</organism>
<evidence type="ECO:0000313" key="2">
    <source>
        <dbReference type="Proteomes" id="UP001199106"/>
    </source>
</evidence>
<gene>
    <name evidence="1" type="ORF">G6011_09005</name>
</gene>
<protein>
    <submittedName>
        <fullName evidence="1">Uncharacterized protein</fullName>
    </submittedName>
</protein>
<dbReference type="EMBL" id="JAANER010000004">
    <property type="protein sequence ID" value="KAG9190917.1"/>
    <property type="molecule type" value="Genomic_DNA"/>
</dbReference>
<dbReference type="AlphaFoldDB" id="A0AAD4IAA4"/>
<accession>A0AAD4IAA4</accession>
<reference evidence="1" key="1">
    <citation type="submission" date="2021-07" db="EMBL/GenBank/DDBJ databases">
        <title>Genome Resource of American Ginseng Black Spot Pathogen Alternaria panax.</title>
        <authorList>
            <person name="Qiu C."/>
            <person name="Wang W."/>
            <person name="Liu Z."/>
        </authorList>
    </citation>
    <scope>NUCLEOTIDE SEQUENCE</scope>
    <source>
        <strain evidence="1">BNCC115425</strain>
    </source>
</reference>
<keyword evidence="2" id="KW-1185">Reference proteome</keyword>
<proteinExistence type="predicted"/>
<evidence type="ECO:0000313" key="1">
    <source>
        <dbReference type="EMBL" id="KAG9190917.1"/>
    </source>
</evidence>
<sequence length="226" mass="26008">MSSLTTDSTALRILLGQPATSAPPTADIIYQRLPYELIMHIIYLNLHLRTEPQSPRPIDYYRFQCHSSRNGRLGRHLVLSKSLYTLVIEAFYRGNQFKCDHRQRHHRHRSDALPIDWPIILPPPHARHHVRRLEVIMSLEGSVSALASSFHGRTLMSLTSSTTGFSELEFLRLVIKPYNSPFHKGRAEWPKGAGIMIRAKEDVIIEGWTEAERFIKVEAKVVKWVP</sequence>
<name>A0AAD4IAA4_9PLEO</name>
<dbReference type="Proteomes" id="UP001199106">
    <property type="component" value="Unassembled WGS sequence"/>
</dbReference>
<comment type="caution">
    <text evidence="1">The sequence shown here is derived from an EMBL/GenBank/DDBJ whole genome shotgun (WGS) entry which is preliminary data.</text>
</comment>